<gene>
    <name evidence="2" type="ORF">Salat_2438500</name>
</gene>
<feature type="compositionally biased region" description="Pro residues" evidence="1">
    <location>
        <begin position="214"/>
        <end position="226"/>
    </location>
</feature>
<name>A0AAE1XZ05_9LAMI</name>
<evidence type="ECO:0000313" key="2">
    <source>
        <dbReference type="EMBL" id="KAK4420254.1"/>
    </source>
</evidence>
<feature type="compositionally biased region" description="Gly residues" evidence="1">
    <location>
        <begin position="65"/>
        <end position="80"/>
    </location>
</feature>
<sequence length="248" mass="26806">MSLVTTVGSPIAEDVGTEGSVECVPSTIPENRSTGILTSQGVGIDRLEEALVTVPLRFNAQGPPGRMGLGRRGQPRGSGGAVSKKRPRDRLIANVIFGTAGKGARVAQPPRSYGRSFSSVPRLSPLGTKRSSKILAATEIRRRLATAETRRRLATAEIRRRLATASAAQIIKLKSPFIPRQVSSSPRHRKRSPDPSLPLQDLSSPVQDPSSPHQDPPSPLQDPPSPHHCKSCQRHSSFLAREESRMQE</sequence>
<evidence type="ECO:0000256" key="1">
    <source>
        <dbReference type="SAM" id="MobiDB-lite"/>
    </source>
</evidence>
<feature type="region of interest" description="Disordered" evidence="1">
    <location>
        <begin position="178"/>
        <end position="248"/>
    </location>
</feature>
<protein>
    <submittedName>
        <fullName evidence="2">Uncharacterized protein</fullName>
    </submittedName>
</protein>
<accession>A0AAE1XZ05</accession>
<organism evidence="2 3">
    <name type="scientific">Sesamum alatum</name>
    <dbReference type="NCBI Taxonomy" id="300844"/>
    <lineage>
        <taxon>Eukaryota</taxon>
        <taxon>Viridiplantae</taxon>
        <taxon>Streptophyta</taxon>
        <taxon>Embryophyta</taxon>
        <taxon>Tracheophyta</taxon>
        <taxon>Spermatophyta</taxon>
        <taxon>Magnoliopsida</taxon>
        <taxon>eudicotyledons</taxon>
        <taxon>Gunneridae</taxon>
        <taxon>Pentapetalae</taxon>
        <taxon>asterids</taxon>
        <taxon>lamiids</taxon>
        <taxon>Lamiales</taxon>
        <taxon>Pedaliaceae</taxon>
        <taxon>Sesamum</taxon>
    </lineage>
</organism>
<keyword evidence="3" id="KW-1185">Reference proteome</keyword>
<reference evidence="2" key="2">
    <citation type="journal article" date="2024" name="Plant">
        <title>Genomic evolution and insights into agronomic trait innovations of Sesamum species.</title>
        <authorList>
            <person name="Miao H."/>
            <person name="Wang L."/>
            <person name="Qu L."/>
            <person name="Liu H."/>
            <person name="Sun Y."/>
            <person name="Le M."/>
            <person name="Wang Q."/>
            <person name="Wei S."/>
            <person name="Zheng Y."/>
            <person name="Lin W."/>
            <person name="Duan Y."/>
            <person name="Cao H."/>
            <person name="Xiong S."/>
            <person name="Wang X."/>
            <person name="Wei L."/>
            <person name="Li C."/>
            <person name="Ma Q."/>
            <person name="Ju M."/>
            <person name="Zhao R."/>
            <person name="Li G."/>
            <person name="Mu C."/>
            <person name="Tian Q."/>
            <person name="Mei H."/>
            <person name="Zhang T."/>
            <person name="Gao T."/>
            <person name="Zhang H."/>
        </authorList>
    </citation>
    <scope>NUCLEOTIDE SEQUENCE</scope>
    <source>
        <strain evidence="2">3651</strain>
    </source>
</reference>
<evidence type="ECO:0000313" key="3">
    <source>
        <dbReference type="Proteomes" id="UP001293254"/>
    </source>
</evidence>
<proteinExistence type="predicted"/>
<feature type="compositionally biased region" description="Low complexity" evidence="1">
    <location>
        <begin position="203"/>
        <end position="213"/>
    </location>
</feature>
<dbReference type="AlphaFoldDB" id="A0AAE1XZ05"/>
<feature type="region of interest" description="Disordered" evidence="1">
    <location>
        <begin position="58"/>
        <end position="85"/>
    </location>
</feature>
<dbReference type="Proteomes" id="UP001293254">
    <property type="component" value="Unassembled WGS sequence"/>
</dbReference>
<comment type="caution">
    <text evidence="2">The sequence shown here is derived from an EMBL/GenBank/DDBJ whole genome shotgun (WGS) entry which is preliminary data.</text>
</comment>
<dbReference type="EMBL" id="JACGWO010000009">
    <property type="protein sequence ID" value="KAK4420254.1"/>
    <property type="molecule type" value="Genomic_DNA"/>
</dbReference>
<reference evidence="2" key="1">
    <citation type="submission" date="2020-06" db="EMBL/GenBank/DDBJ databases">
        <authorList>
            <person name="Li T."/>
            <person name="Hu X."/>
            <person name="Zhang T."/>
            <person name="Song X."/>
            <person name="Zhang H."/>
            <person name="Dai N."/>
            <person name="Sheng W."/>
            <person name="Hou X."/>
            <person name="Wei L."/>
        </authorList>
    </citation>
    <scope>NUCLEOTIDE SEQUENCE</scope>
    <source>
        <strain evidence="2">3651</strain>
        <tissue evidence="2">Leaf</tissue>
    </source>
</reference>